<evidence type="ECO:0000256" key="1">
    <source>
        <dbReference type="SAM" id="MobiDB-lite"/>
    </source>
</evidence>
<accession>A0ABS4DAI1</accession>
<dbReference type="EMBL" id="SIJK02000019">
    <property type="protein sequence ID" value="MBP1466434.1"/>
    <property type="molecule type" value="Genomic_DNA"/>
</dbReference>
<name>A0ABS4DAI1_9CHLR</name>
<evidence type="ECO:0000313" key="3">
    <source>
        <dbReference type="Proteomes" id="UP001193081"/>
    </source>
</evidence>
<reference evidence="2 3" key="1">
    <citation type="submission" date="2021-03" db="EMBL/GenBank/DDBJ databases">
        <authorList>
            <person name="Grouzdev D.S."/>
        </authorList>
    </citation>
    <scope>NUCLEOTIDE SEQUENCE [LARGE SCALE GENOMIC DNA]</scope>
    <source>
        <strain evidence="2 3">M50-1</strain>
    </source>
</reference>
<evidence type="ECO:0008006" key="4">
    <source>
        <dbReference type="Google" id="ProtNLM"/>
    </source>
</evidence>
<evidence type="ECO:0000313" key="2">
    <source>
        <dbReference type="EMBL" id="MBP1466434.1"/>
    </source>
</evidence>
<keyword evidence="3" id="KW-1185">Reference proteome</keyword>
<feature type="compositionally biased region" description="Basic residues" evidence="1">
    <location>
        <begin position="64"/>
        <end position="81"/>
    </location>
</feature>
<proteinExistence type="predicted"/>
<protein>
    <recommendedName>
        <fullName evidence="4">AAA domain-containing protein</fullName>
    </recommendedName>
</protein>
<gene>
    <name evidence="2" type="ORF">EYB53_012035</name>
</gene>
<feature type="region of interest" description="Disordered" evidence="1">
    <location>
        <begin position="61"/>
        <end position="104"/>
    </location>
</feature>
<sequence>MPRRFNVAGPCKPELHYMLPAAARVPLARRLVADFNYFVIHAPRQTGKTTSMIALAQELTASPRRQRQRIARPRVRHRHTAHGPLPALRRPATRHDGHGTQGLA</sequence>
<comment type="caution">
    <text evidence="2">The sequence shown here is derived from an EMBL/GenBank/DDBJ whole genome shotgun (WGS) entry which is preliminary data.</text>
</comment>
<dbReference type="Proteomes" id="UP001193081">
    <property type="component" value="Unassembled WGS sequence"/>
</dbReference>
<organism evidence="2 3">
    <name type="scientific">Candidatus Chloroploca mongolica</name>
    <dbReference type="NCBI Taxonomy" id="2528176"/>
    <lineage>
        <taxon>Bacteria</taxon>
        <taxon>Bacillati</taxon>
        <taxon>Chloroflexota</taxon>
        <taxon>Chloroflexia</taxon>
        <taxon>Chloroflexales</taxon>
        <taxon>Chloroflexineae</taxon>
        <taxon>Oscillochloridaceae</taxon>
        <taxon>Candidatus Chloroploca</taxon>
    </lineage>
</organism>